<dbReference type="AlphaFoldDB" id="A0A2M7RKP4"/>
<organism evidence="2 3">
    <name type="scientific">Candidatus Kerfeldbacteria bacterium CG_4_10_14_0_8_um_filter_42_10</name>
    <dbReference type="NCBI Taxonomy" id="2014248"/>
    <lineage>
        <taxon>Bacteria</taxon>
        <taxon>Candidatus Kerfeldiibacteriota</taxon>
    </lineage>
</organism>
<dbReference type="InterPro" id="IPR038013">
    <property type="entry name" value="ALG11"/>
</dbReference>
<dbReference type="Proteomes" id="UP000230779">
    <property type="component" value="Unassembled WGS sequence"/>
</dbReference>
<comment type="caution">
    <text evidence="2">The sequence shown here is derived from an EMBL/GenBank/DDBJ whole genome shotgun (WGS) entry which is preliminary data.</text>
</comment>
<dbReference type="SUPFAM" id="SSF53756">
    <property type="entry name" value="UDP-Glycosyltransferase/glycogen phosphorylase"/>
    <property type="match status" value="1"/>
</dbReference>
<reference evidence="2 3" key="1">
    <citation type="submission" date="2017-09" db="EMBL/GenBank/DDBJ databases">
        <title>Depth-based differentiation of microbial function through sediment-hosted aquifers and enrichment of novel symbionts in the deep terrestrial subsurface.</title>
        <authorList>
            <person name="Probst A.J."/>
            <person name="Ladd B."/>
            <person name="Jarett J.K."/>
            <person name="Geller-Mcgrath D.E."/>
            <person name="Sieber C.M."/>
            <person name="Emerson J.B."/>
            <person name="Anantharaman K."/>
            <person name="Thomas B.C."/>
            <person name="Malmstrom R."/>
            <person name="Stieglmeier M."/>
            <person name="Klingl A."/>
            <person name="Woyke T."/>
            <person name="Ryan C.M."/>
            <person name="Banfield J.F."/>
        </authorList>
    </citation>
    <scope>NUCLEOTIDE SEQUENCE [LARGE SCALE GENOMIC DNA]</scope>
    <source>
        <strain evidence="2">CG_4_10_14_0_8_um_filter_42_10</strain>
    </source>
</reference>
<accession>A0A2M7RKP4</accession>
<protein>
    <recommendedName>
        <fullName evidence="1">Glycosyl transferase family 1 domain-containing protein</fullName>
    </recommendedName>
</protein>
<dbReference type="Gene3D" id="3.40.50.2000">
    <property type="entry name" value="Glycogen Phosphorylase B"/>
    <property type="match status" value="2"/>
</dbReference>
<dbReference type="GO" id="GO:0016020">
    <property type="term" value="C:membrane"/>
    <property type="evidence" value="ECO:0007669"/>
    <property type="project" value="TreeGrafter"/>
</dbReference>
<dbReference type="PANTHER" id="PTHR45919:SF1">
    <property type="entry name" value="GDP-MAN:MAN(3)GLCNAC(2)-PP-DOL ALPHA-1,2-MANNOSYLTRANSFERASE"/>
    <property type="match status" value="1"/>
</dbReference>
<dbReference type="GO" id="GO:0004377">
    <property type="term" value="F:GDP-Man:Man(3)GlcNAc(2)-PP-Dol alpha-1,2-mannosyltransferase activity"/>
    <property type="evidence" value="ECO:0007669"/>
    <property type="project" value="InterPro"/>
</dbReference>
<proteinExistence type="predicted"/>
<dbReference type="GO" id="GO:0006487">
    <property type="term" value="P:protein N-linked glycosylation"/>
    <property type="evidence" value="ECO:0007669"/>
    <property type="project" value="TreeGrafter"/>
</dbReference>
<name>A0A2M7RKP4_9BACT</name>
<evidence type="ECO:0000259" key="1">
    <source>
        <dbReference type="Pfam" id="PF00534"/>
    </source>
</evidence>
<gene>
    <name evidence="2" type="ORF">COY66_00345</name>
</gene>
<evidence type="ECO:0000313" key="3">
    <source>
        <dbReference type="Proteomes" id="UP000230779"/>
    </source>
</evidence>
<dbReference type="InterPro" id="IPR001296">
    <property type="entry name" value="Glyco_trans_1"/>
</dbReference>
<sequence length="363" mass="42514">MYVAIIIRSLKVFGGGERNVISLIEALNRKLITPDILTEENVRYEEIETRYNKNVKFNLIKINTPNVKIFHFLKEIFFSNPILHSLEKYDFVYDFTNKPPLVFNSTKYLKYIYVLNDRRAARFSKATYFYILITKILSSIGIKKFRRIHPGIINITQSEYIQNEIEKSTGIKIPIIYPPVNLNEFYCNRNPNRSGIVSIGRFSREKNYFLQIEIAKKFPRVQFTFVGSVKNDAYFRKILKKIKLDSVQNITLLPNANFNQLKQVLCSSLIFLHTTIEEHFGLSTVEAVAAGCLPLVHNSGGQQEVVRFKEFRFNELDNAVEKLENMLDMPDDKKDDYRRLLKADIQKYDEINFQNKILAYLNF</sequence>
<dbReference type="PANTHER" id="PTHR45919">
    <property type="entry name" value="GDP-MAN:MAN(3)GLCNAC(2)-PP-DOL ALPHA-1,2-MANNOSYLTRANSFERASE"/>
    <property type="match status" value="1"/>
</dbReference>
<feature type="domain" description="Glycosyl transferase family 1" evidence="1">
    <location>
        <begin position="192"/>
        <end position="332"/>
    </location>
</feature>
<evidence type="ECO:0000313" key="2">
    <source>
        <dbReference type="EMBL" id="PIY97333.1"/>
    </source>
</evidence>
<dbReference type="EMBL" id="PFMD01000002">
    <property type="protein sequence ID" value="PIY97333.1"/>
    <property type="molecule type" value="Genomic_DNA"/>
</dbReference>
<dbReference type="Pfam" id="PF00534">
    <property type="entry name" value="Glycos_transf_1"/>
    <property type="match status" value="1"/>
</dbReference>